<evidence type="ECO:0000256" key="7">
    <source>
        <dbReference type="SAM" id="SignalP"/>
    </source>
</evidence>
<keyword evidence="5" id="KW-1015">Disulfide bond</keyword>
<dbReference type="InterPro" id="IPR009003">
    <property type="entry name" value="Peptidase_S1_PA"/>
</dbReference>
<sequence length="276" mass="29731">MKYLIALAVCVGLAVAGTYEKPPIAFIEDLEVDPDPRIISGSVAGVGQFKHQVANRFQVSGGTSFCGGSLICDSWVLTAAHCAQGASRFTLYFGSVNQSQVTEPGRVTVTSTQKYVHAGYNTGNLNHDIALVRLPQRVQTTDRIQPIPLATHRTGVNQRLTVSGWGRTSQSSGVSPVLRYVELDSISNDDCKRVYGSSVVINETLCCKGRPEHSTCNGDSGGPLIEWVNNRWVQVGVVSFVHAAGCASGNPSGYVRVENYRNWIRNTIAGTCTLPN</sequence>
<reference evidence="9" key="1">
    <citation type="submission" date="2019-08" db="EMBL/GenBank/DDBJ databases">
        <title>The genome of the North American firefly Photinus pyralis.</title>
        <authorList>
            <consortium name="Photinus pyralis genome working group"/>
            <person name="Fallon T.R."/>
            <person name="Sander Lower S.E."/>
            <person name="Weng J.-K."/>
        </authorList>
    </citation>
    <scope>NUCLEOTIDE SEQUENCE</scope>
    <source>
        <strain evidence="9">TRF0915ILg1</strain>
        <tissue evidence="9">Whole body</tissue>
    </source>
</reference>
<keyword evidence="3 6" id="KW-0378">Hydrolase</keyword>
<evidence type="ECO:0000256" key="3">
    <source>
        <dbReference type="ARBA" id="ARBA00022801"/>
    </source>
</evidence>
<comment type="caution">
    <text evidence="9">The sequence shown here is derived from an EMBL/GenBank/DDBJ whole genome shotgun (WGS) entry which is preliminary data.</text>
</comment>
<comment type="similarity">
    <text evidence="1">Belongs to the peptidase S1 family.</text>
</comment>
<dbReference type="Pfam" id="PF00089">
    <property type="entry name" value="Trypsin"/>
    <property type="match status" value="1"/>
</dbReference>
<keyword evidence="2 6" id="KW-0645">Protease</keyword>
<dbReference type="PROSITE" id="PS00135">
    <property type="entry name" value="TRYPSIN_SER"/>
    <property type="match status" value="1"/>
</dbReference>
<evidence type="ECO:0000256" key="6">
    <source>
        <dbReference type="RuleBase" id="RU363034"/>
    </source>
</evidence>
<accession>A0A8K0D9J1</accession>
<dbReference type="InterPro" id="IPR050430">
    <property type="entry name" value="Peptidase_S1"/>
</dbReference>
<gene>
    <name evidence="9" type="ORF">ILUMI_07027</name>
</gene>
<protein>
    <recommendedName>
        <fullName evidence="8">Peptidase S1 domain-containing protein</fullName>
    </recommendedName>
</protein>
<keyword evidence="4 6" id="KW-0720">Serine protease</keyword>
<dbReference type="PRINTS" id="PR00722">
    <property type="entry name" value="CHYMOTRYPSIN"/>
</dbReference>
<dbReference type="InterPro" id="IPR043504">
    <property type="entry name" value="Peptidase_S1_PA_chymotrypsin"/>
</dbReference>
<dbReference type="InterPro" id="IPR033116">
    <property type="entry name" value="TRYPSIN_SER"/>
</dbReference>
<keyword evidence="7" id="KW-0732">Signal</keyword>
<dbReference type="FunFam" id="2.40.10.10:FF:000034">
    <property type="entry name" value="Eupolytin"/>
    <property type="match status" value="1"/>
</dbReference>
<evidence type="ECO:0000256" key="5">
    <source>
        <dbReference type="ARBA" id="ARBA00023157"/>
    </source>
</evidence>
<evidence type="ECO:0000256" key="2">
    <source>
        <dbReference type="ARBA" id="ARBA00022670"/>
    </source>
</evidence>
<dbReference type="InterPro" id="IPR001314">
    <property type="entry name" value="Peptidase_S1A"/>
</dbReference>
<organism evidence="9 10">
    <name type="scientific">Ignelater luminosus</name>
    <name type="common">Cucubano</name>
    <name type="synonym">Pyrophorus luminosus</name>
    <dbReference type="NCBI Taxonomy" id="2038154"/>
    <lineage>
        <taxon>Eukaryota</taxon>
        <taxon>Metazoa</taxon>
        <taxon>Ecdysozoa</taxon>
        <taxon>Arthropoda</taxon>
        <taxon>Hexapoda</taxon>
        <taxon>Insecta</taxon>
        <taxon>Pterygota</taxon>
        <taxon>Neoptera</taxon>
        <taxon>Endopterygota</taxon>
        <taxon>Coleoptera</taxon>
        <taxon>Polyphaga</taxon>
        <taxon>Elateriformia</taxon>
        <taxon>Elateroidea</taxon>
        <taxon>Elateridae</taxon>
        <taxon>Agrypninae</taxon>
        <taxon>Pyrophorini</taxon>
        <taxon>Ignelater</taxon>
    </lineage>
</organism>
<dbReference type="GO" id="GO:0004252">
    <property type="term" value="F:serine-type endopeptidase activity"/>
    <property type="evidence" value="ECO:0007669"/>
    <property type="project" value="InterPro"/>
</dbReference>
<feature type="domain" description="Peptidase S1" evidence="8">
    <location>
        <begin position="38"/>
        <end position="269"/>
    </location>
</feature>
<dbReference type="SUPFAM" id="SSF50494">
    <property type="entry name" value="Trypsin-like serine proteases"/>
    <property type="match status" value="1"/>
</dbReference>
<feature type="chain" id="PRO_5035474251" description="Peptidase S1 domain-containing protein" evidence="7">
    <location>
        <begin position="17"/>
        <end position="276"/>
    </location>
</feature>
<evidence type="ECO:0000256" key="4">
    <source>
        <dbReference type="ARBA" id="ARBA00022825"/>
    </source>
</evidence>
<keyword evidence="10" id="KW-1185">Reference proteome</keyword>
<dbReference type="EMBL" id="VTPC01003024">
    <property type="protein sequence ID" value="KAF2899148.1"/>
    <property type="molecule type" value="Genomic_DNA"/>
</dbReference>
<dbReference type="CDD" id="cd00190">
    <property type="entry name" value="Tryp_SPc"/>
    <property type="match status" value="1"/>
</dbReference>
<feature type="signal peptide" evidence="7">
    <location>
        <begin position="1"/>
        <end position="16"/>
    </location>
</feature>
<dbReference type="InterPro" id="IPR018114">
    <property type="entry name" value="TRYPSIN_HIS"/>
</dbReference>
<evidence type="ECO:0000256" key="1">
    <source>
        <dbReference type="ARBA" id="ARBA00007664"/>
    </source>
</evidence>
<dbReference type="PROSITE" id="PS50240">
    <property type="entry name" value="TRYPSIN_DOM"/>
    <property type="match status" value="1"/>
</dbReference>
<evidence type="ECO:0000313" key="9">
    <source>
        <dbReference type="EMBL" id="KAF2899148.1"/>
    </source>
</evidence>
<proteinExistence type="inferred from homology"/>
<evidence type="ECO:0000313" key="10">
    <source>
        <dbReference type="Proteomes" id="UP000801492"/>
    </source>
</evidence>
<dbReference type="AlphaFoldDB" id="A0A8K0D9J1"/>
<dbReference type="PANTHER" id="PTHR24276:SF91">
    <property type="entry name" value="AT26814P-RELATED"/>
    <property type="match status" value="1"/>
</dbReference>
<dbReference type="OrthoDB" id="5597713at2759"/>
<dbReference type="PROSITE" id="PS00134">
    <property type="entry name" value="TRYPSIN_HIS"/>
    <property type="match status" value="1"/>
</dbReference>
<dbReference type="PANTHER" id="PTHR24276">
    <property type="entry name" value="POLYSERASE-RELATED"/>
    <property type="match status" value="1"/>
</dbReference>
<dbReference type="InterPro" id="IPR001254">
    <property type="entry name" value="Trypsin_dom"/>
</dbReference>
<dbReference type="GO" id="GO:0006508">
    <property type="term" value="P:proteolysis"/>
    <property type="evidence" value="ECO:0007669"/>
    <property type="project" value="UniProtKB-KW"/>
</dbReference>
<dbReference type="Proteomes" id="UP000801492">
    <property type="component" value="Unassembled WGS sequence"/>
</dbReference>
<evidence type="ECO:0000259" key="8">
    <source>
        <dbReference type="PROSITE" id="PS50240"/>
    </source>
</evidence>
<dbReference type="SMART" id="SM00020">
    <property type="entry name" value="Tryp_SPc"/>
    <property type="match status" value="1"/>
</dbReference>
<name>A0A8K0D9J1_IGNLU</name>
<dbReference type="Gene3D" id="2.40.10.10">
    <property type="entry name" value="Trypsin-like serine proteases"/>
    <property type="match status" value="1"/>
</dbReference>